<organism evidence="1">
    <name type="scientific">Brassica cretica</name>
    <name type="common">Mustard</name>
    <dbReference type="NCBI Taxonomy" id="69181"/>
    <lineage>
        <taxon>Eukaryota</taxon>
        <taxon>Viridiplantae</taxon>
        <taxon>Streptophyta</taxon>
        <taxon>Embryophyta</taxon>
        <taxon>Tracheophyta</taxon>
        <taxon>Spermatophyta</taxon>
        <taxon>Magnoliopsida</taxon>
        <taxon>eudicotyledons</taxon>
        <taxon>Gunneridae</taxon>
        <taxon>Pentapetalae</taxon>
        <taxon>rosids</taxon>
        <taxon>malvids</taxon>
        <taxon>Brassicales</taxon>
        <taxon>Brassicaceae</taxon>
        <taxon>Brassiceae</taxon>
        <taxon>Brassica</taxon>
    </lineage>
</organism>
<accession>A0A8S9HUF6</accession>
<evidence type="ECO:0000313" key="1">
    <source>
        <dbReference type="EMBL" id="KAF2560607.1"/>
    </source>
</evidence>
<dbReference type="AlphaFoldDB" id="A0A8S9HUF6"/>
<proteinExistence type="predicted"/>
<sequence>MLDPVSSTQYPVGSKQRTLQYVASPLDHNRHRLQYRRDSSVHGSNQNSLSRQTLSLGLRTVPQIVAAVTASAYIVNHRSTSKRSTACTLTRSELPFHDSLSRFSNCNRRLHRSSVRPMAQSARISTQLNTDSRSPSIARIGLPAMSLTLLVSSLSLSLSALFSPFCPEPVWKKK</sequence>
<comment type="caution">
    <text evidence="1">The sequence shown here is derived from an EMBL/GenBank/DDBJ whole genome shotgun (WGS) entry which is preliminary data.</text>
</comment>
<protein>
    <submittedName>
        <fullName evidence="1">Uncharacterized protein</fullName>
    </submittedName>
</protein>
<gene>
    <name evidence="1" type="ORF">F2Q70_00015916</name>
</gene>
<reference evidence="1" key="1">
    <citation type="submission" date="2019-12" db="EMBL/GenBank/DDBJ databases">
        <title>Genome sequencing and annotation of Brassica cretica.</title>
        <authorList>
            <person name="Studholme D.J."/>
            <person name="Sarris P.F."/>
        </authorList>
    </citation>
    <scope>NUCLEOTIDE SEQUENCE</scope>
    <source>
        <strain evidence="1">PFS-102/07</strain>
        <tissue evidence="1">Leaf</tissue>
    </source>
</reference>
<name>A0A8S9HUF6_BRACR</name>
<dbReference type="EMBL" id="QGKY02001250">
    <property type="protein sequence ID" value="KAF2560607.1"/>
    <property type="molecule type" value="Genomic_DNA"/>
</dbReference>